<comment type="caution">
    <text evidence="2">The sequence shown here is derived from an EMBL/GenBank/DDBJ whole genome shotgun (WGS) entry which is preliminary data.</text>
</comment>
<keyword evidence="3" id="KW-1185">Reference proteome</keyword>
<protein>
    <submittedName>
        <fullName evidence="2">Uncharacterized protein</fullName>
    </submittedName>
</protein>
<dbReference type="EMBL" id="BOOR01000037">
    <property type="protein sequence ID" value="GII56513.1"/>
    <property type="molecule type" value="Genomic_DNA"/>
</dbReference>
<evidence type="ECO:0000313" key="3">
    <source>
        <dbReference type="Proteomes" id="UP000605992"/>
    </source>
</evidence>
<gene>
    <name evidence="2" type="ORF">Pth03_49020</name>
</gene>
<organism evidence="2 3">
    <name type="scientific">Planotetraspora thailandica</name>
    <dbReference type="NCBI Taxonomy" id="487172"/>
    <lineage>
        <taxon>Bacteria</taxon>
        <taxon>Bacillati</taxon>
        <taxon>Actinomycetota</taxon>
        <taxon>Actinomycetes</taxon>
        <taxon>Streptosporangiales</taxon>
        <taxon>Streptosporangiaceae</taxon>
        <taxon>Planotetraspora</taxon>
    </lineage>
</organism>
<evidence type="ECO:0000313" key="2">
    <source>
        <dbReference type="EMBL" id="GII56513.1"/>
    </source>
</evidence>
<dbReference type="Proteomes" id="UP000605992">
    <property type="component" value="Unassembled WGS sequence"/>
</dbReference>
<accession>A0A8J3V4B1</accession>
<feature type="region of interest" description="Disordered" evidence="1">
    <location>
        <begin position="72"/>
        <end position="110"/>
    </location>
</feature>
<proteinExistence type="predicted"/>
<dbReference type="AlphaFoldDB" id="A0A8J3V4B1"/>
<reference evidence="2" key="1">
    <citation type="submission" date="2021-01" db="EMBL/GenBank/DDBJ databases">
        <title>Whole genome shotgun sequence of Planotetraspora thailandica NBRC 104271.</title>
        <authorList>
            <person name="Komaki H."/>
            <person name="Tamura T."/>
        </authorList>
    </citation>
    <scope>NUCLEOTIDE SEQUENCE</scope>
    <source>
        <strain evidence="2">NBRC 104271</strain>
    </source>
</reference>
<sequence length="110" mass="11943">MRRRGLHAGNQEHEGIAGLRTDAELLGSLRGGQVTHEVILPIQLSRVLNDPPATGELPVRVLLPIDGAKPASSRSWVGGRVDSPRAGTVPGRRVRRRGLRFRGPTPKEPH</sequence>
<name>A0A8J3V4B1_9ACTN</name>
<evidence type="ECO:0000256" key="1">
    <source>
        <dbReference type="SAM" id="MobiDB-lite"/>
    </source>
</evidence>